<evidence type="ECO:0000256" key="3">
    <source>
        <dbReference type="ARBA" id="ARBA00022833"/>
    </source>
</evidence>
<feature type="binding site" evidence="6">
    <location>
        <position position="47"/>
    </location>
    <ligand>
        <name>Zn(2+)</name>
        <dbReference type="ChEBI" id="CHEBI:29105"/>
    </ligand>
</feature>
<keyword evidence="3 6" id="KW-0862">Zinc</keyword>
<dbReference type="Proteomes" id="UP000564677">
    <property type="component" value="Unassembled WGS sequence"/>
</dbReference>
<feature type="domain" description="MsrB" evidence="7">
    <location>
        <begin position="8"/>
        <end position="130"/>
    </location>
</feature>
<dbReference type="HAMAP" id="MF_01400">
    <property type="entry name" value="MsrB"/>
    <property type="match status" value="1"/>
</dbReference>
<evidence type="ECO:0000256" key="2">
    <source>
        <dbReference type="ARBA" id="ARBA00022723"/>
    </source>
</evidence>
<dbReference type="GO" id="GO:0030091">
    <property type="term" value="P:protein repair"/>
    <property type="evidence" value="ECO:0007669"/>
    <property type="project" value="InterPro"/>
</dbReference>
<evidence type="ECO:0000313" key="9">
    <source>
        <dbReference type="Proteomes" id="UP000564677"/>
    </source>
</evidence>
<proteinExistence type="inferred from homology"/>
<reference evidence="8 9" key="1">
    <citation type="submission" date="2020-03" db="EMBL/GenBank/DDBJ databases">
        <title>Genomic Encyclopedia of Type Strains, Phase IV (KMG-IV): sequencing the most valuable type-strain genomes for metagenomic binning, comparative biology and taxonomic classification.</title>
        <authorList>
            <person name="Goeker M."/>
        </authorList>
    </citation>
    <scope>NUCLEOTIDE SEQUENCE [LARGE SCALE GENOMIC DNA]</scope>
    <source>
        <strain evidence="8 9">DSM 4733</strain>
    </source>
</reference>
<dbReference type="InterPro" id="IPR028427">
    <property type="entry name" value="Met_Sox_Rdtase_MsrB"/>
</dbReference>
<dbReference type="PANTHER" id="PTHR10173:SF52">
    <property type="entry name" value="METHIONINE-R-SULFOXIDE REDUCTASE B1"/>
    <property type="match status" value="1"/>
</dbReference>
<name>A0A7X5V0U7_9SPHN</name>
<dbReference type="RefSeq" id="WP_167300071.1">
    <property type="nucleotide sequence ID" value="NZ_CP170557.1"/>
</dbReference>
<evidence type="ECO:0000259" key="7">
    <source>
        <dbReference type="PROSITE" id="PS51790"/>
    </source>
</evidence>
<dbReference type="NCBIfam" id="TIGR00357">
    <property type="entry name" value="peptide-methionine (R)-S-oxide reductase MsrB"/>
    <property type="match status" value="1"/>
</dbReference>
<comment type="catalytic activity">
    <reaction evidence="5 6">
        <text>L-methionyl-[protein] + [thioredoxin]-disulfide + H2O = L-methionyl-(R)-S-oxide-[protein] + [thioredoxin]-dithiol</text>
        <dbReference type="Rhea" id="RHEA:24164"/>
        <dbReference type="Rhea" id="RHEA-COMP:10698"/>
        <dbReference type="Rhea" id="RHEA-COMP:10700"/>
        <dbReference type="Rhea" id="RHEA-COMP:12313"/>
        <dbReference type="Rhea" id="RHEA-COMP:12314"/>
        <dbReference type="ChEBI" id="CHEBI:15377"/>
        <dbReference type="ChEBI" id="CHEBI:16044"/>
        <dbReference type="ChEBI" id="CHEBI:29950"/>
        <dbReference type="ChEBI" id="CHEBI:45764"/>
        <dbReference type="ChEBI" id="CHEBI:50058"/>
        <dbReference type="EC" id="1.8.4.12"/>
    </reaction>
</comment>
<dbReference type="InterPro" id="IPR011057">
    <property type="entry name" value="Mss4-like_sf"/>
</dbReference>
<dbReference type="FunFam" id="2.170.150.20:FF:000001">
    <property type="entry name" value="Peptide methionine sulfoxide reductase MsrB"/>
    <property type="match status" value="1"/>
</dbReference>
<evidence type="ECO:0000256" key="1">
    <source>
        <dbReference type="ARBA" id="ARBA00007174"/>
    </source>
</evidence>
<dbReference type="PROSITE" id="PS51790">
    <property type="entry name" value="MSRB"/>
    <property type="match status" value="1"/>
</dbReference>
<evidence type="ECO:0000256" key="6">
    <source>
        <dbReference type="HAMAP-Rule" id="MF_01400"/>
    </source>
</evidence>
<evidence type="ECO:0000313" key="8">
    <source>
        <dbReference type="EMBL" id="NIJ65723.1"/>
    </source>
</evidence>
<feature type="binding site" evidence="6">
    <location>
        <position position="99"/>
    </location>
    <ligand>
        <name>Zn(2+)</name>
        <dbReference type="ChEBI" id="CHEBI:29105"/>
    </ligand>
</feature>
<feature type="binding site" evidence="6">
    <location>
        <position position="96"/>
    </location>
    <ligand>
        <name>Zn(2+)</name>
        <dbReference type="ChEBI" id="CHEBI:29105"/>
    </ligand>
</feature>
<dbReference type="InterPro" id="IPR002579">
    <property type="entry name" value="Met_Sox_Rdtase_MsrB_dom"/>
</dbReference>
<dbReference type="SUPFAM" id="SSF51316">
    <property type="entry name" value="Mss4-like"/>
    <property type="match status" value="1"/>
</dbReference>
<protein>
    <recommendedName>
        <fullName evidence="6">Peptide methionine sulfoxide reductase MsrB</fullName>
        <ecNumber evidence="6">1.8.4.12</ecNumber>
    </recommendedName>
    <alternativeName>
        <fullName evidence="6">Peptide-methionine (R)-S-oxide reductase</fullName>
    </alternativeName>
</protein>
<dbReference type="GO" id="GO:0008270">
    <property type="term" value="F:zinc ion binding"/>
    <property type="evidence" value="ECO:0007669"/>
    <property type="project" value="UniProtKB-UniRule"/>
</dbReference>
<dbReference type="GO" id="GO:0006979">
    <property type="term" value="P:response to oxidative stress"/>
    <property type="evidence" value="ECO:0007669"/>
    <property type="project" value="InterPro"/>
</dbReference>
<dbReference type="Pfam" id="PF01641">
    <property type="entry name" value="SelR"/>
    <property type="match status" value="1"/>
</dbReference>
<dbReference type="GO" id="GO:0033743">
    <property type="term" value="F:peptide-methionine (R)-S-oxide reductase activity"/>
    <property type="evidence" value="ECO:0007669"/>
    <property type="project" value="UniProtKB-UniRule"/>
</dbReference>
<keyword evidence="9" id="KW-1185">Reference proteome</keyword>
<dbReference type="AlphaFoldDB" id="A0A7X5V0U7"/>
<comment type="caution">
    <text evidence="8">The sequence shown here is derived from an EMBL/GenBank/DDBJ whole genome shotgun (WGS) entry which is preliminary data.</text>
</comment>
<sequence length="144" mass="15955">MEHLNLSESEWRKRLTPEQFHVLREAGTERAFSGHYTDNKADGLYLCAGCKLELFDSADKFDSGSGWPSFTRPIDSENVTEHADTSHGMRRVELRCARCDGHQGHVFPDGPPPTGLRYCINSVGLDFRSRGGNQNVATSEPSGA</sequence>
<dbReference type="Gene3D" id="2.170.150.20">
    <property type="entry name" value="Peptide methionine sulfoxide reductase"/>
    <property type="match status" value="1"/>
</dbReference>
<gene>
    <name evidence="6" type="primary">msrB</name>
    <name evidence="8" type="ORF">FHR20_002685</name>
</gene>
<comment type="cofactor">
    <cofactor evidence="6">
        <name>Zn(2+)</name>
        <dbReference type="ChEBI" id="CHEBI:29105"/>
    </cofactor>
    <text evidence="6">Binds 1 zinc ion per subunit. The zinc ion is important for the structural integrity of the protein.</text>
</comment>
<dbReference type="EMBL" id="JAASQV010000002">
    <property type="protein sequence ID" value="NIJ65723.1"/>
    <property type="molecule type" value="Genomic_DNA"/>
</dbReference>
<feature type="binding site" evidence="6">
    <location>
        <position position="50"/>
    </location>
    <ligand>
        <name>Zn(2+)</name>
        <dbReference type="ChEBI" id="CHEBI:29105"/>
    </ligand>
</feature>
<dbReference type="GO" id="GO:0005737">
    <property type="term" value="C:cytoplasm"/>
    <property type="evidence" value="ECO:0007669"/>
    <property type="project" value="TreeGrafter"/>
</dbReference>
<keyword evidence="2 6" id="KW-0479">Metal-binding</keyword>
<evidence type="ECO:0000256" key="5">
    <source>
        <dbReference type="ARBA" id="ARBA00048488"/>
    </source>
</evidence>
<dbReference type="PANTHER" id="PTHR10173">
    <property type="entry name" value="METHIONINE SULFOXIDE REDUCTASE"/>
    <property type="match status" value="1"/>
</dbReference>
<organism evidence="8 9">
    <name type="scientific">Sphingomonas leidyi</name>
    <dbReference type="NCBI Taxonomy" id="68569"/>
    <lineage>
        <taxon>Bacteria</taxon>
        <taxon>Pseudomonadati</taxon>
        <taxon>Pseudomonadota</taxon>
        <taxon>Alphaproteobacteria</taxon>
        <taxon>Sphingomonadales</taxon>
        <taxon>Sphingomonadaceae</taxon>
        <taxon>Sphingomonas</taxon>
    </lineage>
</organism>
<feature type="active site" description="Nucleophile" evidence="6">
    <location>
        <position position="119"/>
    </location>
</feature>
<dbReference type="EC" id="1.8.4.12" evidence="6"/>
<comment type="similarity">
    <text evidence="1 6">Belongs to the MsrB Met sulfoxide reductase family.</text>
</comment>
<evidence type="ECO:0000256" key="4">
    <source>
        <dbReference type="ARBA" id="ARBA00023002"/>
    </source>
</evidence>
<keyword evidence="4 6" id="KW-0560">Oxidoreductase</keyword>
<accession>A0A7X5V0U7</accession>